<organism evidence="4 5">
    <name type="scientific">Maudiozyma exigua</name>
    <name type="common">Yeast</name>
    <name type="synonym">Kazachstania exigua</name>
    <dbReference type="NCBI Taxonomy" id="34358"/>
    <lineage>
        <taxon>Eukaryota</taxon>
        <taxon>Fungi</taxon>
        <taxon>Dikarya</taxon>
        <taxon>Ascomycota</taxon>
        <taxon>Saccharomycotina</taxon>
        <taxon>Saccharomycetes</taxon>
        <taxon>Saccharomycetales</taxon>
        <taxon>Saccharomycetaceae</taxon>
        <taxon>Maudiozyma</taxon>
    </lineage>
</organism>
<evidence type="ECO:0000256" key="1">
    <source>
        <dbReference type="SAM" id="Coils"/>
    </source>
</evidence>
<dbReference type="SUPFAM" id="SSF47923">
    <property type="entry name" value="Ypt/Rab-GAP domain of gyp1p"/>
    <property type="match status" value="2"/>
</dbReference>
<comment type="caution">
    <text evidence="4">The sequence shown here is derived from an EMBL/GenBank/DDBJ whole genome shotgun (WGS) entry which is preliminary data.</text>
</comment>
<dbReference type="AlphaFoldDB" id="A0A9P6WAX9"/>
<keyword evidence="1" id="KW-0175">Coiled coil</keyword>
<dbReference type="Gene3D" id="1.10.472.80">
    <property type="entry name" value="Ypt/Rab-GAP domain of gyp1p, domain 3"/>
    <property type="match status" value="1"/>
</dbReference>
<evidence type="ECO:0000256" key="2">
    <source>
        <dbReference type="SAM" id="MobiDB-lite"/>
    </source>
</evidence>
<feature type="domain" description="Rab-GAP TBC" evidence="3">
    <location>
        <begin position="415"/>
        <end position="595"/>
    </location>
</feature>
<dbReference type="InterPro" id="IPR050302">
    <property type="entry name" value="Rab_GAP_TBC_domain"/>
</dbReference>
<evidence type="ECO:0000259" key="3">
    <source>
        <dbReference type="PROSITE" id="PS50086"/>
    </source>
</evidence>
<reference evidence="4 5" key="1">
    <citation type="submission" date="2020-11" db="EMBL/GenBank/DDBJ databases">
        <title>Kefir isolates.</title>
        <authorList>
            <person name="Marcisauskas S."/>
            <person name="Kim Y."/>
            <person name="Blasche S."/>
        </authorList>
    </citation>
    <scope>NUCLEOTIDE SEQUENCE [LARGE SCALE GENOMIC DNA]</scope>
    <source>
        <strain evidence="4 5">OG2</strain>
    </source>
</reference>
<evidence type="ECO:0000313" key="4">
    <source>
        <dbReference type="EMBL" id="KAG0668825.1"/>
    </source>
</evidence>
<dbReference type="PANTHER" id="PTHR47219:SF9">
    <property type="entry name" value="GTPASE ACTIVATING PROTEIN AND CENTROSOME-ASSOCIATED, ISOFORM B"/>
    <property type="match status" value="1"/>
</dbReference>
<feature type="compositionally biased region" description="Basic and acidic residues" evidence="2">
    <location>
        <begin position="152"/>
        <end position="164"/>
    </location>
</feature>
<sequence length="863" mass="97348">MARNNKKKQRNKKNKNSANSSQVDLNTANNSQVELNSLKIDENSIVEDVTSTVDAPVTDNVADNTEKELDLNEEPDLNDMPDEINNDRTEKPEIKANNGDNTEGEVLTAETPASETPMEPTLDDSNVQEEIPKEQSQMENTEQETESAIGSNKEDTKEDTKFEQGAKQMPAVEPEVDISATTEIDSGEPAQIETPEVQQVPEEHITEEEGTVPETIAENEIGAGLPIETECITNKQLAEQENSTLERELNEAFPEEEPDFNISGDISNNDNAESIDNETIDQPKRTNETESTITSSVPALPPRRPEPPSITDGPSAQNNEGVAPPPLPARSSSMEDTAAFIADNTPLNQHSMILNRLDMTIKNLKEEDKFRQKPEEQAQENINVDVDSVWGKIIEDPVTNITEFADNLEGELMKGVDSTLRPQLWNSFTLSYCNDWAPIYKVLAGKPSIENEEALIEQIKEYQELEQADVDAIYNITSALVALDSSIQPTNNSLALAVSIYKVYQNELDSFRIMLTLLKSYDGVALYYENSEALAVLLYQFDRLMEEDCHDLYTHLIKKGLRSSMFATDWFLSSFSKIVPLECAPQILDVVILEGIASLLKFAISLMVRNEDALLKLEFDDLFFYCKNRLFEPYIKGNIEQNDDEESLDDTASVEHKNLTVLTKDNFDVSQFVNDALEKTRINPELLKRYSDEYLEIHRNELAQEEQFQQMRDENTKLQNEVRELEKDYTSLNREHVTIANELLQNQIKIEGVLEANTEMKMEILQLRKQLDTQVKKNNSNSSVLVPNEIQRDLDKTLKKNSKVMQENLIYQDRITALENTISAIKRATAEGIDYDVENGISSGAFKSPLLSGGWTGFKKVFK</sequence>
<feature type="compositionally biased region" description="Basic and acidic residues" evidence="2">
    <location>
        <begin position="85"/>
        <end position="94"/>
    </location>
</feature>
<dbReference type="PANTHER" id="PTHR47219">
    <property type="entry name" value="RAB GTPASE-ACTIVATING PROTEIN 1-LIKE"/>
    <property type="match status" value="1"/>
</dbReference>
<dbReference type="OrthoDB" id="295078at2759"/>
<feature type="coiled-coil region" evidence="1">
    <location>
        <begin position="701"/>
        <end position="742"/>
    </location>
</feature>
<feature type="region of interest" description="Disordered" evidence="2">
    <location>
        <begin position="42"/>
        <end position="215"/>
    </location>
</feature>
<dbReference type="EMBL" id="PUHR01000056">
    <property type="protein sequence ID" value="KAG0668825.1"/>
    <property type="molecule type" value="Genomic_DNA"/>
</dbReference>
<name>A0A9P6WAX9_MAUEX</name>
<dbReference type="Pfam" id="PF23436">
    <property type="entry name" value="RabGap-TBC_2"/>
    <property type="match status" value="1"/>
</dbReference>
<dbReference type="Proteomes" id="UP000750334">
    <property type="component" value="Unassembled WGS sequence"/>
</dbReference>
<dbReference type="PROSITE" id="PS50086">
    <property type="entry name" value="TBC_RABGAP"/>
    <property type="match status" value="1"/>
</dbReference>
<evidence type="ECO:0000313" key="5">
    <source>
        <dbReference type="Proteomes" id="UP000750334"/>
    </source>
</evidence>
<keyword evidence="5" id="KW-1185">Reference proteome</keyword>
<feature type="compositionally biased region" description="Basic residues" evidence="2">
    <location>
        <begin position="1"/>
        <end position="15"/>
    </location>
</feature>
<gene>
    <name evidence="4" type="primary">GYP5_2</name>
    <name evidence="4" type="ORF">C6P45_004308</name>
</gene>
<feature type="region of interest" description="Disordered" evidence="2">
    <location>
        <begin position="236"/>
        <end position="332"/>
    </location>
</feature>
<accession>A0A9P6WAX9</accession>
<dbReference type="SMART" id="SM00164">
    <property type="entry name" value="TBC"/>
    <property type="match status" value="1"/>
</dbReference>
<feature type="compositionally biased region" description="Polar residues" evidence="2">
    <location>
        <begin position="134"/>
        <end position="150"/>
    </location>
</feature>
<dbReference type="GO" id="GO:0031267">
    <property type="term" value="F:small GTPase binding"/>
    <property type="evidence" value="ECO:0007669"/>
    <property type="project" value="TreeGrafter"/>
</dbReference>
<dbReference type="InterPro" id="IPR035969">
    <property type="entry name" value="Rab-GAP_TBC_sf"/>
</dbReference>
<feature type="compositionally biased region" description="Acidic residues" evidence="2">
    <location>
        <begin position="71"/>
        <end position="84"/>
    </location>
</feature>
<protein>
    <submittedName>
        <fullName evidence="4">GTPase-activating protein</fullName>
    </submittedName>
</protein>
<dbReference type="InterPro" id="IPR000195">
    <property type="entry name" value="Rab-GAP-TBC_dom"/>
</dbReference>
<dbReference type="GO" id="GO:0030427">
    <property type="term" value="C:site of polarized growth"/>
    <property type="evidence" value="ECO:0007669"/>
    <property type="project" value="UniProtKB-ARBA"/>
</dbReference>
<proteinExistence type="predicted"/>
<dbReference type="GO" id="GO:0005096">
    <property type="term" value="F:GTPase activator activity"/>
    <property type="evidence" value="ECO:0007669"/>
    <property type="project" value="TreeGrafter"/>
</dbReference>
<feature type="region of interest" description="Disordered" evidence="2">
    <location>
        <begin position="1"/>
        <end position="30"/>
    </location>
</feature>